<reference evidence="1 2" key="1">
    <citation type="submission" date="2014-11" db="EMBL/GenBank/DDBJ databases">
        <authorList>
            <person name="Zhu J."/>
            <person name="Qi W."/>
            <person name="Song R."/>
        </authorList>
    </citation>
    <scope>NUCLEOTIDE SEQUENCE [LARGE SCALE GENOMIC DNA]</scope>
</reference>
<keyword evidence="2" id="KW-1185">Reference proteome</keyword>
<gene>
    <name evidence="1" type="ORF">Vbra_11278</name>
</gene>
<name>A0A0G4EDI9_VITBC</name>
<dbReference type="InterPro" id="IPR014729">
    <property type="entry name" value="Rossmann-like_a/b/a_fold"/>
</dbReference>
<dbReference type="InParanoid" id="A0A0G4EDI9"/>
<accession>A0A0G4EDI9</accession>
<sequence>MTTAEMLPLPIDSLSERIEAVEHQTRVAVLMLSGALCPVHNGHLEAMEVCRAAVQTIFGVPVAQGYLIPSSEQYVDNKQAKKGEPSLSLADRVRLCEVACQTHRPPAVGSAWLSVCPWGWHSSWALAEELAKVIPQRVDMKGMKLEVWEVAGADFALRCKLWRQPQSLEEQRHRRIVCLERQPATDTIRHEILRQHHHRTVTVTLPSIQQRQQQVTAHLVPFTHGNASASTLAADGGVFVLLCGAGVLMRLGDASSTRVREELGVDGGIGMVRAGWMSMEVVDAMKGMQWRQGWGRNRWSGG</sequence>
<organism evidence="1 2">
    <name type="scientific">Vitrella brassicaformis (strain CCMP3155)</name>
    <dbReference type="NCBI Taxonomy" id="1169540"/>
    <lineage>
        <taxon>Eukaryota</taxon>
        <taxon>Sar</taxon>
        <taxon>Alveolata</taxon>
        <taxon>Colpodellida</taxon>
        <taxon>Vitrellaceae</taxon>
        <taxon>Vitrella</taxon>
    </lineage>
</organism>
<dbReference type="Gene3D" id="3.40.50.620">
    <property type="entry name" value="HUPs"/>
    <property type="match status" value="1"/>
</dbReference>
<dbReference type="STRING" id="1169540.A0A0G4EDI9"/>
<evidence type="ECO:0000313" key="2">
    <source>
        <dbReference type="Proteomes" id="UP000041254"/>
    </source>
</evidence>
<dbReference type="SUPFAM" id="SSF52374">
    <property type="entry name" value="Nucleotidylyl transferase"/>
    <property type="match status" value="1"/>
</dbReference>
<evidence type="ECO:0000313" key="1">
    <source>
        <dbReference type="EMBL" id="CEL93570.1"/>
    </source>
</evidence>
<proteinExistence type="predicted"/>
<dbReference type="OrthoDB" id="422187at2759"/>
<dbReference type="EMBL" id="CDMY01000179">
    <property type="protein sequence ID" value="CEL93570.1"/>
    <property type="molecule type" value="Genomic_DNA"/>
</dbReference>
<dbReference type="VEuPathDB" id="CryptoDB:Vbra_11278"/>
<dbReference type="AlphaFoldDB" id="A0A0G4EDI9"/>
<dbReference type="Proteomes" id="UP000041254">
    <property type="component" value="Unassembled WGS sequence"/>
</dbReference>
<protein>
    <submittedName>
        <fullName evidence="1">Uncharacterized protein</fullName>
    </submittedName>
</protein>